<sequence length="442" mass="48910">MENEINLPKQLSQYVFRGILSTVGASIYVLADSFFVAKSIGVLGVAVMNLSMPLFNIMEGLGLLLGMGGGTLFTFYINKNKNKANQIYTQIFIIGIFLGIFFSCLGLFCPSKIAYLLGADQTTLQYTLDYVKIVLMFGPFFVFNNLLLSFIRNDHGTRIAMFAMVISSLANIFLDWILIIKLNLGMFGAGFATSLSPIISILITCLHFHTSNNHLNFVKSKISFSEIRKAFSIGLPSFLTEMSTGVGIFIYNWVFLSISGNDAVAAYGIAANVLLVALALFTGVAQGIQPIASHQYTKRTFNNIRFSLKFGLITAECLALICLAFVCLNPQLIINFFNASVNSTVGEMTMFGMKILLLSLVFSSLNIVFNIFFSAINNSYVSISLVILRGYILPLLIVITMAKIFGINGVWLSLTIIELITFIIELFVWSQIRKNLKNKFNA</sequence>
<feature type="transmembrane region" description="Helical" evidence="6">
    <location>
        <begin position="128"/>
        <end position="147"/>
    </location>
</feature>
<feature type="transmembrane region" description="Helical" evidence="6">
    <location>
        <begin position="230"/>
        <end position="253"/>
    </location>
</feature>
<evidence type="ECO:0000313" key="7">
    <source>
        <dbReference type="EMBL" id="HIX01548.1"/>
    </source>
</evidence>
<dbReference type="InterPro" id="IPR002528">
    <property type="entry name" value="MATE_fam"/>
</dbReference>
<keyword evidence="2" id="KW-1003">Cell membrane</keyword>
<feature type="transmembrane region" description="Helical" evidence="6">
    <location>
        <begin position="14"/>
        <end position="37"/>
    </location>
</feature>
<keyword evidence="3 6" id="KW-0812">Transmembrane</keyword>
<organism evidence="7 8">
    <name type="scientific">Candidatus Ligilactobacillus excrementigallinarum</name>
    <dbReference type="NCBI Taxonomy" id="2838641"/>
    <lineage>
        <taxon>Bacteria</taxon>
        <taxon>Bacillati</taxon>
        <taxon>Bacillota</taxon>
        <taxon>Bacilli</taxon>
        <taxon>Lactobacillales</taxon>
        <taxon>Lactobacillaceae</taxon>
        <taxon>Ligilactobacillus</taxon>
    </lineage>
</organism>
<evidence type="ECO:0000256" key="2">
    <source>
        <dbReference type="ARBA" id="ARBA00022475"/>
    </source>
</evidence>
<comment type="caution">
    <text evidence="7">The sequence shown here is derived from an EMBL/GenBank/DDBJ whole genome shotgun (WGS) entry which is preliminary data.</text>
</comment>
<dbReference type="Proteomes" id="UP000823963">
    <property type="component" value="Unassembled WGS sequence"/>
</dbReference>
<gene>
    <name evidence="7" type="ORF">H9861_02215</name>
</gene>
<evidence type="ECO:0000256" key="6">
    <source>
        <dbReference type="SAM" id="Phobius"/>
    </source>
</evidence>
<evidence type="ECO:0000256" key="4">
    <source>
        <dbReference type="ARBA" id="ARBA00022989"/>
    </source>
</evidence>
<dbReference type="Pfam" id="PF01554">
    <property type="entry name" value="MatE"/>
    <property type="match status" value="2"/>
</dbReference>
<proteinExistence type="predicted"/>
<reference evidence="7" key="2">
    <citation type="submission" date="2021-04" db="EMBL/GenBank/DDBJ databases">
        <authorList>
            <person name="Gilroy R."/>
        </authorList>
    </citation>
    <scope>NUCLEOTIDE SEQUENCE</scope>
    <source>
        <strain evidence="7">6627</strain>
    </source>
</reference>
<feature type="transmembrane region" description="Helical" evidence="6">
    <location>
        <begin position="306"/>
        <end position="331"/>
    </location>
</feature>
<keyword evidence="5 6" id="KW-0472">Membrane</keyword>
<evidence type="ECO:0000256" key="1">
    <source>
        <dbReference type="ARBA" id="ARBA00004651"/>
    </source>
</evidence>
<reference evidence="7" key="1">
    <citation type="journal article" date="2021" name="PeerJ">
        <title>Extensive microbial diversity within the chicken gut microbiome revealed by metagenomics and culture.</title>
        <authorList>
            <person name="Gilroy R."/>
            <person name="Ravi A."/>
            <person name="Getino M."/>
            <person name="Pursley I."/>
            <person name="Horton D.L."/>
            <person name="Alikhan N.F."/>
            <person name="Baker D."/>
            <person name="Gharbi K."/>
            <person name="Hall N."/>
            <person name="Watson M."/>
            <person name="Adriaenssens E.M."/>
            <person name="Foster-Nyarko E."/>
            <person name="Jarju S."/>
            <person name="Secka A."/>
            <person name="Antonio M."/>
            <person name="Oren A."/>
            <person name="Chaudhuri R.R."/>
            <person name="La Ragione R."/>
            <person name="Hildebrand F."/>
            <person name="Pallen M.J."/>
        </authorList>
    </citation>
    <scope>NUCLEOTIDE SEQUENCE</scope>
    <source>
        <strain evidence="7">6627</strain>
    </source>
</reference>
<feature type="transmembrane region" description="Helical" evidence="6">
    <location>
        <begin position="186"/>
        <end position="209"/>
    </location>
</feature>
<dbReference type="PANTHER" id="PTHR43823">
    <property type="entry name" value="SPORULATION PROTEIN YKVU"/>
    <property type="match status" value="1"/>
</dbReference>
<feature type="transmembrane region" description="Helical" evidence="6">
    <location>
        <begin position="351"/>
        <end position="373"/>
    </location>
</feature>
<accession>A0A9D1UW93</accession>
<evidence type="ECO:0000256" key="3">
    <source>
        <dbReference type="ARBA" id="ARBA00022692"/>
    </source>
</evidence>
<dbReference type="InterPro" id="IPR051327">
    <property type="entry name" value="MATE_MepA_subfamily"/>
</dbReference>
<feature type="transmembrane region" description="Helical" evidence="6">
    <location>
        <begin position="87"/>
        <end position="108"/>
    </location>
</feature>
<evidence type="ECO:0000256" key="5">
    <source>
        <dbReference type="ARBA" id="ARBA00023136"/>
    </source>
</evidence>
<keyword evidence="4 6" id="KW-1133">Transmembrane helix</keyword>
<dbReference type="GO" id="GO:0005886">
    <property type="term" value="C:plasma membrane"/>
    <property type="evidence" value="ECO:0007669"/>
    <property type="project" value="UniProtKB-SubCell"/>
</dbReference>
<name>A0A9D1UW93_9LACO</name>
<dbReference type="GO" id="GO:0015297">
    <property type="term" value="F:antiporter activity"/>
    <property type="evidence" value="ECO:0007669"/>
    <property type="project" value="InterPro"/>
</dbReference>
<dbReference type="AlphaFoldDB" id="A0A9D1UW93"/>
<feature type="transmembrane region" description="Helical" evidence="6">
    <location>
        <begin position="380"/>
        <end position="404"/>
    </location>
</feature>
<evidence type="ECO:0000313" key="8">
    <source>
        <dbReference type="Proteomes" id="UP000823963"/>
    </source>
</evidence>
<comment type="subcellular location">
    <subcellularLocation>
        <location evidence="1">Cell membrane</location>
        <topology evidence="1">Multi-pass membrane protein</topology>
    </subcellularLocation>
</comment>
<feature type="transmembrane region" description="Helical" evidence="6">
    <location>
        <begin position="159"/>
        <end position="180"/>
    </location>
</feature>
<dbReference type="PANTHER" id="PTHR43823:SF3">
    <property type="entry name" value="MULTIDRUG EXPORT PROTEIN MEPA"/>
    <property type="match status" value="1"/>
</dbReference>
<protein>
    <submittedName>
        <fullName evidence="7">MATE family efflux transporter</fullName>
    </submittedName>
</protein>
<feature type="transmembrane region" description="Helical" evidence="6">
    <location>
        <begin position="57"/>
        <end position="75"/>
    </location>
</feature>
<dbReference type="EMBL" id="DXFP01000015">
    <property type="protein sequence ID" value="HIX01548.1"/>
    <property type="molecule type" value="Genomic_DNA"/>
</dbReference>
<dbReference type="GO" id="GO:0042910">
    <property type="term" value="F:xenobiotic transmembrane transporter activity"/>
    <property type="evidence" value="ECO:0007669"/>
    <property type="project" value="InterPro"/>
</dbReference>
<feature type="transmembrane region" description="Helical" evidence="6">
    <location>
        <begin position="265"/>
        <end position="285"/>
    </location>
</feature>
<feature type="transmembrane region" description="Helical" evidence="6">
    <location>
        <begin position="410"/>
        <end position="429"/>
    </location>
</feature>